<reference evidence="7 8" key="1">
    <citation type="submission" date="2024-01" db="EMBL/GenBank/DDBJ databases">
        <authorList>
            <person name="Kunselman E."/>
        </authorList>
    </citation>
    <scope>NUCLEOTIDE SEQUENCE [LARGE SCALE GENOMIC DNA]</scope>
    <source>
        <strain evidence="7">2 abalone samples</strain>
    </source>
</reference>
<dbReference type="Gene3D" id="1.10.10.160">
    <property type="match status" value="1"/>
</dbReference>
<evidence type="ECO:0000313" key="8">
    <source>
        <dbReference type="Proteomes" id="UP001314181"/>
    </source>
</evidence>
<dbReference type="PANTHER" id="PTHR40084:SF1">
    <property type="entry name" value="PHOSPHOTRANSFERASE"/>
    <property type="match status" value="1"/>
</dbReference>
<dbReference type="InterPro" id="IPR014017">
    <property type="entry name" value="DNA_helicase_UvrD-like_C"/>
</dbReference>
<evidence type="ECO:0000259" key="6">
    <source>
        <dbReference type="PROSITE" id="PS51198"/>
    </source>
</evidence>
<evidence type="ECO:0000256" key="5">
    <source>
        <dbReference type="PROSITE-ProRule" id="PRU00560"/>
    </source>
</evidence>
<dbReference type="Gene3D" id="3.40.50.300">
    <property type="entry name" value="P-loop containing nucleotide triphosphate hydrolases"/>
    <property type="match status" value="3"/>
</dbReference>
<dbReference type="InterPro" id="IPR013986">
    <property type="entry name" value="DExx_box_DNA_helicase_dom_sf"/>
</dbReference>
<dbReference type="InterPro" id="IPR027417">
    <property type="entry name" value="P-loop_NTPase"/>
</dbReference>
<dbReference type="PROSITE" id="PS51198">
    <property type="entry name" value="UVRD_HELICASE_ATP_BIND"/>
    <property type="match status" value="1"/>
</dbReference>
<protein>
    <submittedName>
        <fullName evidence="7">DNA helicase II / ATP-dependent DNA helicase PcrA</fullName>
        <ecNumber evidence="7">3.6.4.12</ecNumber>
    </submittedName>
</protein>
<keyword evidence="3 5" id="KW-0347">Helicase</keyword>
<feature type="binding site" evidence="5">
    <location>
        <begin position="524"/>
        <end position="531"/>
    </location>
    <ligand>
        <name>ATP</name>
        <dbReference type="ChEBI" id="CHEBI:30616"/>
    </ligand>
</feature>
<keyword evidence="4 5" id="KW-0067">ATP-binding</keyword>
<dbReference type="Pfam" id="PF00580">
    <property type="entry name" value="UvrD-helicase"/>
    <property type="match status" value="1"/>
</dbReference>
<keyword evidence="1 5" id="KW-0547">Nucleotide-binding</keyword>
<dbReference type="GO" id="GO:0016787">
    <property type="term" value="F:hydrolase activity"/>
    <property type="evidence" value="ECO:0007669"/>
    <property type="project" value="UniProtKB-KW"/>
</dbReference>
<dbReference type="SUPFAM" id="SSF52540">
    <property type="entry name" value="P-loop containing nucleoside triphosphate hydrolases"/>
    <property type="match status" value="1"/>
</dbReference>
<dbReference type="GO" id="GO:0003678">
    <property type="term" value="F:DNA helicase activity"/>
    <property type="evidence" value="ECO:0007669"/>
    <property type="project" value="UniProtKB-EC"/>
</dbReference>
<proteinExistence type="predicted"/>
<dbReference type="InterPro" id="IPR016195">
    <property type="entry name" value="Pol/histidinol_Pase-like"/>
</dbReference>
<dbReference type="CDD" id="cd17932">
    <property type="entry name" value="DEXQc_UvrD"/>
    <property type="match status" value="1"/>
</dbReference>
<accession>A0ABM9N7Q1</accession>
<dbReference type="PANTHER" id="PTHR40084">
    <property type="entry name" value="PHOSPHOHYDROLASE, PHP FAMILY"/>
    <property type="match status" value="1"/>
</dbReference>
<dbReference type="InterPro" id="IPR014016">
    <property type="entry name" value="UvrD-like_ATP-bd"/>
</dbReference>
<dbReference type="EMBL" id="CAWVOK010000014">
    <property type="protein sequence ID" value="CAK8162760.1"/>
    <property type="molecule type" value="Genomic_DNA"/>
</dbReference>
<dbReference type="Gene3D" id="3.20.20.140">
    <property type="entry name" value="Metal-dependent hydrolases"/>
    <property type="match status" value="1"/>
</dbReference>
<comment type="caution">
    <text evidence="7">The sequence shown here is derived from an EMBL/GenBank/DDBJ whole genome shotgun (WGS) entry which is preliminary data.</text>
</comment>
<name>A0ABM9N7Q1_9RICK</name>
<dbReference type="EC" id="3.6.4.12" evidence="7"/>
<dbReference type="Proteomes" id="UP001314181">
    <property type="component" value="Unassembled WGS sequence"/>
</dbReference>
<keyword evidence="8" id="KW-1185">Reference proteome</keyword>
<evidence type="ECO:0000313" key="7">
    <source>
        <dbReference type="EMBL" id="CAK8162760.1"/>
    </source>
</evidence>
<dbReference type="Pfam" id="PF13361">
    <property type="entry name" value="UvrD_C"/>
    <property type="match status" value="2"/>
</dbReference>
<evidence type="ECO:0000256" key="3">
    <source>
        <dbReference type="ARBA" id="ARBA00022806"/>
    </source>
</evidence>
<evidence type="ECO:0000256" key="2">
    <source>
        <dbReference type="ARBA" id="ARBA00022801"/>
    </source>
</evidence>
<gene>
    <name evidence="7" type="ORF">CAXC1_220049</name>
</gene>
<dbReference type="CDD" id="cd19067">
    <property type="entry name" value="PfuEndoQ-like"/>
    <property type="match status" value="1"/>
</dbReference>
<organism evidence="7 8">
    <name type="scientific">Candidatus Xenohaliotis californiensis</name>
    <dbReference type="NCBI Taxonomy" id="84677"/>
    <lineage>
        <taxon>Bacteria</taxon>
        <taxon>Pseudomonadati</taxon>
        <taxon>Pseudomonadota</taxon>
        <taxon>Alphaproteobacteria</taxon>
        <taxon>Rickettsiales</taxon>
        <taxon>Anaplasmataceae</taxon>
        <taxon>Candidatus Xenohaliotis</taxon>
    </lineage>
</organism>
<dbReference type="SUPFAM" id="SSF89550">
    <property type="entry name" value="PHP domain-like"/>
    <property type="match status" value="1"/>
</dbReference>
<evidence type="ECO:0000256" key="1">
    <source>
        <dbReference type="ARBA" id="ARBA00022741"/>
    </source>
</evidence>
<keyword evidence="2 5" id="KW-0378">Hydrolase</keyword>
<sequence length="1046" mass="119095">MINSLTICLKNFKMLLRCKHRQKHQQDIQYYIKCLVNCHMLFYADTHVHSKYSRATSRNLDLENMYIWAKIKGINVVGTGDFTHPLWIKELKEKLIPTESGLFQLSPHITSKINQTLPVSVRNNIVLFTLQVEISTIYKKMEKVRKVHHVVLAPSFEAADKIIVELAKIGNLASDGRPILGLDSCNLLEIVKTSDPYSYLIPAHIWTPWFAALGSKSGFDSIDECYGTLSQEIFAVETGLSSDPPMNWMVGSLDRFRLVSNSDAHSPTKLAREATVYNTELSYFAIMQSLKTGNGYQGTLEFFPEEGKYHMDGHRKCHIQMIPSETKKHNGICPSCGNPITIGVHHRVVNLASRTMESAINSPPPNAAKFTSLIPLNEILSEIHKVGPGTKKVMKNYNHLINTFGSELSILMHTSVDELRQHDSSILAEAISRLRSKSVICNAGYDGEYGIIKLFKPDEINNTLPIFLPITPTKKTNRSLDGRNIKNQRTEPKEKYHCINNTNKFDAEQKHAVEHINSPLLIIAGPGSGKTNTLSHRICNMVSKHQILPENILAITFTNKAANEMRHRLTNLIPESSQKINIHTFHSMCLEMLQKWHNTIDIPADFQVIAETEKIAIITENVKLSTTKIRSTIKEISKTKYFQLTPSSSLLEIITKYDNILKATNKIDFDDLILMSIKMLEEQADICIYYQKKYQHISIDEYQDIDHNQYRLIKLIAGKTNHICAIGDPNQAIYSFRGADISYFHKFSKDYPNSKTITLKHNYRSKSHIIDLSNSLLGLPKTHNNQHTENILSYKTSSSHDAANNITKTIKKITGASDSLELQTYTKQTIDELSFSDIVILYRYDTHSKIIIDALNKANLPFKKHNSKPLMQSKIAEGIMHHINTTKPKNIADEIQKYTTEILNNENKSELSNISAKMIDLAHKSKNNIKQFKHEYILAEQFNDNHNINAINLMTLHSAKGLEFNVVFIFMPNDLIKHNNREKENAAEEKRLLYVGMTRAKLQLFLSWTQKSKFAPTIKGIKSIAIKNTQYQTPSIKQMQFSMDSY</sequence>
<evidence type="ECO:0000256" key="4">
    <source>
        <dbReference type="ARBA" id="ARBA00022840"/>
    </source>
</evidence>
<feature type="domain" description="UvrD-like helicase ATP-binding" evidence="6">
    <location>
        <begin position="503"/>
        <end position="766"/>
    </location>
</feature>
<dbReference type="Gene3D" id="1.10.486.10">
    <property type="entry name" value="PCRA, domain 4"/>
    <property type="match status" value="1"/>
</dbReference>